<proteinExistence type="predicted"/>
<feature type="transmembrane region" description="Helical" evidence="1">
    <location>
        <begin position="75"/>
        <end position="92"/>
    </location>
</feature>
<protein>
    <submittedName>
        <fullName evidence="3">VanZ family protein</fullName>
    </submittedName>
</protein>
<evidence type="ECO:0000313" key="3">
    <source>
        <dbReference type="EMBL" id="MFC5541112.1"/>
    </source>
</evidence>
<reference evidence="4" key="1">
    <citation type="journal article" date="2019" name="Int. J. Syst. Evol. Microbiol.">
        <title>The Global Catalogue of Microorganisms (GCM) 10K type strain sequencing project: providing services to taxonomists for standard genome sequencing and annotation.</title>
        <authorList>
            <consortium name="The Broad Institute Genomics Platform"/>
            <consortium name="The Broad Institute Genome Sequencing Center for Infectious Disease"/>
            <person name="Wu L."/>
            <person name="Ma J."/>
        </authorList>
    </citation>
    <scope>NUCLEOTIDE SEQUENCE [LARGE SCALE GENOMIC DNA]</scope>
    <source>
        <strain evidence="4">CCUG 56331</strain>
    </source>
</reference>
<comment type="caution">
    <text evidence="3">The sequence shown here is derived from an EMBL/GenBank/DDBJ whole genome shotgun (WGS) entry which is preliminary data.</text>
</comment>
<evidence type="ECO:0000256" key="1">
    <source>
        <dbReference type="SAM" id="Phobius"/>
    </source>
</evidence>
<feature type="domain" description="VanZ-like" evidence="2">
    <location>
        <begin position="7"/>
        <end position="149"/>
    </location>
</feature>
<dbReference type="EMBL" id="JBHSNQ010000048">
    <property type="protein sequence ID" value="MFC5541112.1"/>
    <property type="molecule type" value="Genomic_DNA"/>
</dbReference>
<gene>
    <name evidence="3" type="ORF">ACFPOH_04885</name>
</gene>
<dbReference type="Proteomes" id="UP001595978">
    <property type="component" value="Unassembled WGS sequence"/>
</dbReference>
<dbReference type="Pfam" id="PF04892">
    <property type="entry name" value="VanZ"/>
    <property type="match status" value="1"/>
</dbReference>
<organism evidence="3 4">
    <name type="scientific">Ureibacillus suwonensis</name>
    <dbReference type="NCBI Taxonomy" id="313007"/>
    <lineage>
        <taxon>Bacteria</taxon>
        <taxon>Bacillati</taxon>
        <taxon>Bacillota</taxon>
        <taxon>Bacilli</taxon>
        <taxon>Bacillales</taxon>
        <taxon>Caryophanaceae</taxon>
        <taxon>Ureibacillus</taxon>
    </lineage>
</organism>
<dbReference type="RefSeq" id="WP_342581230.1">
    <property type="nucleotide sequence ID" value="NZ_JBHSNQ010000048.1"/>
</dbReference>
<keyword evidence="1" id="KW-0472">Membrane</keyword>
<sequence length="163" mass="19190">MKKYLFFVTAALLGLYYLSSMPYEQQTIVPELRVLLRDQPFYELLSKIEVSYWGRTISVETRGYYYFIEFLFRKTMHFVGYGIVAVLLYLLFRKLKWIFPSIIACICTFFIAALDEYNQTLVEGRTGMFEDVLLDTAGAVTFVLCLKVISTIKYLWNRKRSVN</sequence>
<dbReference type="NCBIfam" id="NF037970">
    <property type="entry name" value="vanZ_1"/>
    <property type="match status" value="1"/>
</dbReference>
<name>A0ABW0RAL7_9BACL</name>
<keyword evidence="1" id="KW-1133">Transmembrane helix</keyword>
<dbReference type="InterPro" id="IPR006976">
    <property type="entry name" value="VanZ-like"/>
</dbReference>
<evidence type="ECO:0000259" key="2">
    <source>
        <dbReference type="Pfam" id="PF04892"/>
    </source>
</evidence>
<accession>A0ABW0RAL7</accession>
<feature type="transmembrane region" description="Helical" evidence="1">
    <location>
        <begin position="97"/>
        <end position="114"/>
    </location>
</feature>
<keyword evidence="1" id="KW-0812">Transmembrane</keyword>
<dbReference type="InterPro" id="IPR016747">
    <property type="entry name" value="Phosphotransbutyrylase"/>
</dbReference>
<evidence type="ECO:0000313" key="4">
    <source>
        <dbReference type="Proteomes" id="UP001595978"/>
    </source>
</evidence>
<feature type="transmembrane region" description="Helical" evidence="1">
    <location>
        <begin position="134"/>
        <end position="156"/>
    </location>
</feature>
<keyword evidence="4" id="KW-1185">Reference proteome</keyword>
<dbReference type="PIRSF" id="PIRSF019083">
    <property type="entry name" value="UCP019083_VanZ"/>
    <property type="match status" value="1"/>
</dbReference>